<sequence>MTKFLAVSLSLVLSPLLAAQTPNALPLPTPAQTSNAPVPPPPELTASNYVLMDYLTGRVLAEKKGDEQVVPASITKIMTSYVVAAEKKAGKIRPEDRVMISENAWSGGGAGTDGSTSFLPVNQTVALSDLELGMIVQSGNDASIALAEHVAGNEATFAALMNQYGQKIGLKNSHFTNATGLFDPNHYSTAHDIGLLSQALIRDFPDEYALYKTKNFSFNGITQGNRNLLLFRDPSVDGIKTGHLSQAGFCLAASAQRGDTRLISVVMNTASEKVRAAESQALLEYGFRFFETHKVYAASQLITETNLWRGEAPKAKLGLANDAMLTIPRGAYSRLEASMNIVQPLSAPLSKGQEVGKLNVKLDGALLLEQPLVALEDYPEGGFFKRLSDSVWLWFDDGQE</sequence>
<keyword evidence="7 16" id="KW-0732">Signal</keyword>
<proteinExistence type="inferred from homology"/>
<dbReference type="Pfam" id="PF00768">
    <property type="entry name" value="Peptidase_S11"/>
    <property type="match status" value="1"/>
</dbReference>
<evidence type="ECO:0000256" key="8">
    <source>
        <dbReference type="ARBA" id="ARBA00022801"/>
    </source>
</evidence>
<evidence type="ECO:0000256" key="7">
    <source>
        <dbReference type="ARBA" id="ARBA00022729"/>
    </source>
</evidence>
<dbReference type="Proteomes" id="UP000241074">
    <property type="component" value="Chromosome"/>
</dbReference>
<evidence type="ECO:0000256" key="12">
    <source>
        <dbReference type="ARBA" id="ARBA00034000"/>
    </source>
</evidence>
<evidence type="ECO:0000256" key="5">
    <source>
        <dbReference type="ARBA" id="ARBA00022645"/>
    </source>
</evidence>
<dbReference type="InterPro" id="IPR015956">
    <property type="entry name" value="Peniciliin-bd_prot_C_sf"/>
</dbReference>
<evidence type="ECO:0000256" key="11">
    <source>
        <dbReference type="ARBA" id="ARBA00023316"/>
    </source>
</evidence>
<comment type="similarity">
    <text evidence="3 15">Belongs to the peptidase S11 family.</text>
</comment>
<evidence type="ECO:0000313" key="19">
    <source>
        <dbReference type="Proteomes" id="UP000241074"/>
    </source>
</evidence>
<dbReference type="GO" id="GO:0009252">
    <property type="term" value="P:peptidoglycan biosynthetic process"/>
    <property type="evidence" value="ECO:0007669"/>
    <property type="project" value="UniProtKB-UniPathway"/>
</dbReference>
<dbReference type="InterPro" id="IPR001967">
    <property type="entry name" value="Peptidase_S11_N"/>
</dbReference>
<dbReference type="PANTHER" id="PTHR21581">
    <property type="entry name" value="D-ALANYL-D-ALANINE CARBOXYPEPTIDASE"/>
    <property type="match status" value="1"/>
</dbReference>
<dbReference type="AlphaFoldDB" id="A0A2P1PPE6"/>
<dbReference type="InterPro" id="IPR037167">
    <property type="entry name" value="Peptidase_S11_C_sf"/>
</dbReference>
<feature type="signal peptide" evidence="16">
    <location>
        <begin position="1"/>
        <end position="24"/>
    </location>
</feature>
<dbReference type="Pfam" id="PF07943">
    <property type="entry name" value="PBP5_C"/>
    <property type="match status" value="1"/>
</dbReference>
<comment type="pathway">
    <text evidence="2">Cell wall biogenesis; peptidoglycan biosynthesis.</text>
</comment>
<keyword evidence="8 18" id="KW-0378">Hydrolase</keyword>
<dbReference type="PRINTS" id="PR00725">
    <property type="entry name" value="DADACBPTASE1"/>
</dbReference>
<accession>A0A2P1PPE6</accession>
<gene>
    <name evidence="18" type="ORF">C7S18_05665</name>
</gene>
<evidence type="ECO:0000256" key="13">
    <source>
        <dbReference type="PIRSR" id="PIRSR618044-1"/>
    </source>
</evidence>
<evidence type="ECO:0000256" key="2">
    <source>
        <dbReference type="ARBA" id="ARBA00004752"/>
    </source>
</evidence>
<dbReference type="OrthoDB" id="9795979at2"/>
<dbReference type="RefSeq" id="WP_106890647.1">
    <property type="nucleotide sequence ID" value="NZ_CP027860.1"/>
</dbReference>
<keyword evidence="9" id="KW-0133">Cell shape</keyword>
<evidence type="ECO:0000256" key="3">
    <source>
        <dbReference type="ARBA" id="ARBA00007164"/>
    </source>
</evidence>
<dbReference type="Gene3D" id="2.60.410.10">
    <property type="entry name" value="D-Ala-D-Ala carboxypeptidase, C-terminal domain"/>
    <property type="match status" value="1"/>
</dbReference>
<evidence type="ECO:0000256" key="16">
    <source>
        <dbReference type="SAM" id="SignalP"/>
    </source>
</evidence>
<evidence type="ECO:0000256" key="10">
    <source>
        <dbReference type="ARBA" id="ARBA00022984"/>
    </source>
</evidence>
<keyword evidence="11" id="KW-0961">Cell wall biogenesis/degradation</keyword>
<dbReference type="EC" id="3.4.16.4" evidence="4"/>
<evidence type="ECO:0000259" key="17">
    <source>
        <dbReference type="SMART" id="SM00936"/>
    </source>
</evidence>
<dbReference type="PANTHER" id="PTHR21581:SF6">
    <property type="entry name" value="TRAFFICKING PROTEIN PARTICLE COMPLEX SUBUNIT 12"/>
    <property type="match status" value="1"/>
</dbReference>
<reference evidence="18 19" key="2">
    <citation type="submission" date="2018-03" db="EMBL/GenBank/DDBJ databases">
        <authorList>
            <person name="Keele B.F."/>
        </authorList>
    </citation>
    <scope>NUCLEOTIDE SEQUENCE [LARGE SCALE GENOMIC DNA]</scope>
    <source>
        <strain evidence="18 19">D13</strain>
    </source>
</reference>
<dbReference type="InterPro" id="IPR012907">
    <property type="entry name" value="Peptidase_S11_C"/>
</dbReference>
<dbReference type="GO" id="GO:0009002">
    <property type="term" value="F:serine-type D-Ala-D-Ala carboxypeptidase activity"/>
    <property type="evidence" value="ECO:0007669"/>
    <property type="project" value="UniProtKB-EC"/>
</dbReference>
<dbReference type="KEGG" id="xba:C7S18_05665"/>
<evidence type="ECO:0000256" key="15">
    <source>
        <dbReference type="RuleBase" id="RU004016"/>
    </source>
</evidence>
<evidence type="ECO:0000256" key="14">
    <source>
        <dbReference type="PIRSR" id="PIRSR618044-2"/>
    </source>
</evidence>
<feature type="domain" description="Peptidase S11 D-Ala-D-Ala carboxypeptidase A C-terminal" evidence="17">
    <location>
        <begin position="290"/>
        <end position="380"/>
    </location>
</feature>
<dbReference type="SMART" id="SM00936">
    <property type="entry name" value="PBP5_C"/>
    <property type="match status" value="1"/>
</dbReference>
<keyword evidence="6" id="KW-0645">Protease</keyword>
<dbReference type="Gene3D" id="3.40.710.10">
    <property type="entry name" value="DD-peptidase/beta-lactamase superfamily"/>
    <property type="match status" value="1"/>
</dbReference>
<evidence type="ECO:0000256" key="6">
    <source>
        <dbReference type="ARBA" id="ARBA00022670"/>
    </source>
</evidence>
<keyword evidence="10" id="KW-0573">Peptidoglycan synthesis</keyword>
<keyword evidence="19" id="KW-1185">Reference proteome</keyword>
<organism evidence="18 19">
    <name type="scientific">Ahniella affigens</name>
    <dbReference type="NCBI Taxonomy" id="2021234"/>
    <lineage>
        <taxon>Bacteria</taxon>
        <taxon>Pseudomonadati</taxon>
        <taxon>Pseudomonadota</taxon>
        <taxon>Gammaproteobacteria</taxon>
        <taxon>Lysobacterales</taxon>
        <taxon>Rhodanobacteraceae</taxon>
        <taxon>Ahniella</taxon>
    </lineage>
</organism>
<comment type="function">
    <text evidence="1">Removes C-terminal D-alanyl residues from sugar-peptide cell wall precursors.</text>
</comment>
<dbReference type="UniPathway" id="UPA00219"/>
<dbReference type="SUPFAM" id="SSF56601">
    <property type="entry name" value="beta-lactamase/transpeptidase-like"/>
    <property type="match status" value="1"/>
</dbReference>
<evidence type="ECO:0000256" key="9">
    <source>
        <dbReference type="ARBA" id="ARBA00022960"/>
    </source>
</evidence>
<dbReference type="GO" id="GO:0008360">
    <property type="term" value="P:regulation of cell shape"/>
    <property type="evidence" value="ECO:0007669"/>
    <property type="project" value="UniProtKB-KW"/>
</dbReference>
<feature type="chain" id="PRO_5015125138" description="serine-type D-Ala-D-Ala carboxypeptidase" evidence="16">
    <location>
        <begin position="25"/>
        <end position="400"/>
    </location>
</feature>
<evidence type="ECO:0000313" key="18">
    <source>
        <dbReference type="EMBL" id="AVP96719.1"/>
    </source>
</evidence>
<dbReference type="EMBL" id="CP027860">
    <property type="protein sequence ID" value="AVP96719.1"/>
    <property type="molecule type" value="Genomic_DNA"/>
</dbReference>
<evidence type="ECO:0000256" key="4">
    <source>
        <dbReference type="ARBA" id="ARBA00012448"/>
    </source>
</evidence>
<name>A0A2P1PPE6_9GAMM</name>
<dbReference type="SUPFAM" id="SSF69189">
    <property type="entry name" value="Penicillin-binding protein associated domain"/>
    <property type="match status" value="1"/>
</dbReference>
<dbReference type="InterPro" id="IPR012338">
    <property type="entry name" value="Beta-lactam/transpept-like"/>
</dbReference>
<feature type="active site" description="Acyl-ester intermediate" evidence="13">
    <location>
        <position position="73"/>
    </location>
</feature>
<evidence type="ECO:0000256" key="1">
    <source>
        <dbReference type="ARBA" id="ARBA00003217"/>
    </source>
</evidence>
<protein>
    <recommendedName>
        <fullName evidence="4">serine-type D-Ala-D-Ala carboxypeptidase</fullName>
        <ecNumber evidence="4">3.4.16.4</ecNumber>
    </recommendedName>
</protein>
<dbReference type="GO" id="GO:0071555">
    <property type="term" value="P:cell wall organization"/>
    <property type="evidence" value="ECO:0007669"/>
    <property type="project" value="UniProtKB-KW"/>
</dbReference>
<feature type="active site" evidence="13">
    <location>
        <position position="138"/>
    </location>
</feature>
<keyword evidence="5 18" id="KW-0121">Carboxypeptidase</keyword>
<feature type="binding site" evidence="14">
    <location>
        <position position="240"/>
    </location>
    <ligand>
        <name>substrate</name>
    </ligand>
</feature>
<reference evidence="18 19" key="1">
    <citation type="submission" date="2018-03" db="EMBL/GenBank/DDBJ databases">
        <title>Ahniella affigens gen. nov., sp. nov., a gammaproteobacterium isolated from sandy soil near a stream.</title>
        <authorList>
            <person name="Ko Y."/>
            <person name="Kim J.-H."/>
        </authorList>
    </citation>
    <scope>NUCLEOTIDE SEQUENCE [LARGE SCALE GENOMIC DNA]</scope>
    <source>
        <strain evidence="18 19">D13</strain>
    </source>
</reference>
<dbReference type="GO" id="GO:0006508">
    <property type="term" value="P:proteolysis"/>
    <property type="evidence" value="ECO:0007669"/>
    <property type="project" value="UniProtKB-KW"/>
</dbReference>
<dbReference type="InterPro" id="IPR018044">
    <property type="entry name" value="Peptidase_S11"/>
</dbReference>
<comment type="catalytic activity">
    <reaction evidence="12">
        <text>Preferential cleavage: (Ac)2-L-Lys-D-Ala-|-D-Ala. Also transpeptidation of peptidyl-alanyl moieties that are N-acyl substituents of D-alanine.</text>
        <dbReference type="EC" id="3.4.16.4"/>
    </reaction>
</comment>
<feature type="active site" description="Proton acceptor" evidence="13">
    <location>
        <position position="76"/>
    </location>
</feature>